<dbReference type="InterPro" id="IPR000352">
    <property type="entry name" value="Pep_chain_release_fac_I"/>
</dbReference>
<comment type="similarity">
    <text evidence="2">Belongs to the prokaryotic/mitochondrial release factor family.</text>
</comment>
<dbReference type="Gene3D" id="3.30.160.20">
    <property type="match status" value="1"/>
</dbReference>
<dbReference type="FunFam" id="3.30.160.20:FF:000004">
    <property type="entry name" value="Peptide chain release factor 1"/>
    <property type="match status" value="1"/>
</dbReference>
<keyword evidence="5" id="KW-0648">Protein biosynthesis</keyword>
<organism evidence="8">
    <name type="scientific">marine metagenome</name>
    <dbReference type="NCBI Taxonomy" id="408172"/>
    <lineage>
        <taxon>unclassified sequences</taxon>
        <taxon>metagenomes</taxon>
        <taxon>ecological metagenomes</taxon>
    </lineage>
</organism>
<name>A0A381QC09_9ZZZZ</name>
<sequence>MNESILNKLSEVSERFNEIEVLLSQPNVTQDQKRYISLTKEYSELSPVVEAFKEISLIQEAIKEASQMSEDKDEDIRKLAESELEELRDKLSLLEVELKSLLLPKDPDDSKNVFLEIRAGTGGDEAALFSGDLFRMYSRVAERRGWKIEVVSVREGDHGGYKELVTRIEGSDVFKDLKFEAGVHRVQRVPETESQGRIHTSACSVAVLPEMSEVSEIEVDKNELRVDTFRASGAGGQHVNKTDSAVRLTHIPSGIVVECQDGRSQHKNKEKALSLLKAKLLDSEIEKKDAEQAKNRKVMVGSGDRSEKIRTYNFPQNRITDHRIEMSIHNLGSFLDGDIQEMTSALLEANQAQALANLETG</sequence>
<evidence type="ECO:0000256" key="5">
    <source>
        <dbReference type="ARBA" id="ARBA00022917"/>
    </source>
</evidence>
<dbReference type="NCBIfam" id="TIGR00019">
    <property type="entry name" value="prfA"/>
    <property type="match status" value="1"/>
</dbReference>
<evidence type="ECO:0000256" key="6">
    <source>
        <dbReference type="SAM" id="Coils"/>
    </source>
</evidence>
<feature type="coiled-coil region" evidence="6">
    <location>
        <begin position="70"/>
        <end position="97"/>
    </location>
</feature>
<evidence type="ECO:0000256" key="1">
    <source>
        <dbReference type="ARBA" id="ARBA00004496"/>
    </source>
</evidence>
<gene>
    <name evidence="8" type="ORF">METZ01_LOCUS29352</name>
</gene>
<dbReference type="EMBL" id="UINC01001281">
    <property type="protein sequence ID" value="SUZ76498.1"/>
    <property type="molecule type" value="Genomic_DNA"/>
</dbReference>
<keyword evidence="4" id="KW-0963">Cytoplasm</keyword>
<dbReference type="SUPFAM" id="SSF75620">
    <property type="entry name" value="Release factor"/>
    <property type="match status" value="1"/>
</dbReference>
<dbReference type="InterPro" id="IPR004373">
    <property type="entry name" value="RF-1"/>
</dbReference>
<dbReference type="InterPro" id="IPR050057">
    <property type="entry name" value="Prokaryotic/Mito_RF"/>
</dbReference>
<dbReference type="PROSITE" id="PS00745">
    <property type="entry name" value="RF_PROK_I"/>
    <property type="match status" value="1"/>
</dbReference>
<evidence type="ECO:0000256" key="4">
    <source>
        <dbReference type="ARBA" id="ARBA00022490"/>
    </source>
</evidence>
<dbReference type="Gene3D" id="6.10.140.1950">
    <property type="match status" value="1"/>
</dbReference>
<accession>A0A381QC09</accession>
<dbReference type="InterPro" id="IPR045853">
    <property type="entry name" value="Pep_chain_release_fac_I_sf"/>
</dbReference>
<comment type="subcellular location">
    <subcellularLocation>
        <location evidence="1">Cytoplasm</location>
    </subcellularLocation>
</comment>
<feature type="domain" description="Prokaryotic-type class I peptide chain release factors" evidence="7">
    <location>
        <begin position="230"/>
        <end position="246"/>
    </location>
</feature>
<evidence type="ECO:0000256" key="2">
    <source>
        <dbReference type="ARBA" id="ARBA00010835"/>
    </source>
</evidence>
<dbReference type="Pfam" id="PF03462">
    <property type="entry name" value="PCRF"/>
    <property type="match status" value="1"/>
</dbReference>
<keyword evidence="6" id="KW-0175">Coiled coil</keyword>
<dbReference type="FunFam" id="3.30.70.1660:FF:000002">
    <property type="entry name" value="Peptide chain release factor 1"/>
    <property type="match status" value="1"/>
</dbReference>
<evidence type="ECO:0000259" key="7">
    <source>
        <dbReference type="PROSITE" id="PS00745"/>
    </source>
</evidence>
<dbReference type="GO" id="GO:0005829">
    <property type="term" value="C:cytosol"/>
    <property type="evidence" value="ECO:0007669"/>
    <property type="project" value="UniProtKB-ARBA"/>
</dbReference>
<dbReference type="InterPro" id="IPR005139">
    <property type="entry name" value="PCRF"/>
</dbReference>
<dbReference type="Gene3D" id="3.30.70.1660">
    <property type="match status" value="2"/>
</dbReference>
<reference evidence="8" key="1">
    <citation type="submission" date="2018-05" db="EMBL/GenBank/DDBJ databases">
        <authorList>
            <person name="Lanie J.A."/>
            <person name="Ng W.-L."/>
            <person name="Kazmierczak K.M."/>
            <person name="Andrzejewski T.M."/>
            <person name="Davidsen T.M."/>
            <person name="Wayne K.J."/>
            <person name="Tettelin H."/>
            <person name="Glass J.I."/>
            <person name="Rusch D."/>
            <person name="Podicherti R."/>
            <person name="Tsui H.-C.T."/>
            <person name="Winkler M.E."/>
        </authorList>
    </citation>
    <scope>NUCLEOTIDE SEQUENCE</scope>
</reference>
<dbReference type="PANTHER" id="PTHR43804">
    <property type="entry name" value="LD18447P"/>
    <property type="match status" value="1"/>
</dbReference>
<keyword evidence="3" id="KW-0488">Methylation</keyword>
<evidence type="ECO:0000313" key="8">
    <source>
        <dbReference type="EMBL" id="SUZ76498.1"/>
    </source>
</evidence>
<dbReference type="GO" id="GO:0016149">
    <property type="term" value="F:translation release factor activity, codon specific"/>
    <property type="evidence" value="ECO:0007669"/>
    <property type="project" value="InterPro"/>
</dbReference>
<protein>
    <recommendedName>
        <fullName evidence="7">Prokaryotic-type class I peptide chain release factors domain-containing protein</fullName>
    </recommendedName>
</protein>
<dbReference type="SMART" id="SM00937">
    <property type="entry name" value="PCRF"/>
    <property type="match status" value="1"/>
</dbReference>
<dbReference type="FunFam" id="3.30.70.1660:FF:000004">
    <property type="entry name" value="Peptide chain release factor 1"/>
    <property type="match status" value="1"/>
</dbReference>
<proteinExistence type="inferred from homology"/>
<dbReference type="HAMAP" id="MF_00093">
    <property type="entry name" value="Rel_fac_1"/>
    <property type="match status" value="1"/>
</dbReference>
<dbReference type="Pfam" id="PF00472">
    <property type="entry name" value="RF-1"/>
    <property type="match status" value="1"/>
</dbReference>
<evidence type="ECO:0000256" key="3">
    <source>
        <dbReference type="ARBA" id="ARBA00022481"/>
    </source>
</evidence>
<dbReference type="PANTHER" id="PTHR43804:SF7">
    <property type="entry name" value="LD18447P"/>
    <property type="match status" value="1"/>
</dbReference>
<dbReference type="AlphaFoldDB" id="A0A381QC09"/>
<dbReference type="NCBIfam" id="NF001859">
    <property type="entry name" value="PRK00591.1"/>
    <property type="match status" value="1"/>
</dbReference>